<keyword evidence="1" id="KW-0472">Membrane</keyword>
<dbReference type="PANTHER" id="PTHR40288:SF1">
    <property type="entry name" value="EXPERA DOMAIN-CONTAINING PROTEIN"/>
    <property type="match status" value="1"/>
</dbReference>
<proteinExistence type="predicted"/>
<organism evidence="2 3">
    <name type="scientific">Panagrolaimus superbus</name>
    <dbReference type="NCBI Taxonomy" id="310955"/>
    <lineage>
        <taxon>Eukaryota</taxon>
        <taxon>Metazoa</taxon>
        <taxon>Ecdysozoa</taxon>
        <taxon>Nematoda</taxon>
        <taxon>Chromadorea</taxon>
        <taxon>Rhabditida</taxon>
        <taxon>Tylenchina</taxon>
        <taxon>Panagrolaimomorpha</taxon>
        <taxon>Panagrolaimoidea</taxon>
        <taxon>Panagrolaimidae</taxon>
        <taxon>Panagrolaimus</taxon>
    </lineage>
</organism>
<feature type="transmembrane region" description="Helical" evidence="1">
    <location>
        <begin position="114"/>
        <end position="135"/>
    </location>
</feature>
<dbReference type="AlphaFoldDB" id="A0A914YB27"/>
<evidence type="ECO:0000313" key="3">
    <source>
        <dbReference type="WBParaSite" id="PSU_v2.g16619.t1"/>
    </source>
</evidence>
<dbReference type="WBParaSite" id="PSU_v2.g16619.t1">
    <property type="protein sequence ID" value="PSU_v2.g16619.t1"/>
    <property type="gene ID" value="PSU_v2.g16619"/>
</dbReference>
<keyword evidence="1" id="KW-1133">Transmembrane helix</keyword>
<dbReference type="Proteomes" id="UP000887577">
    <property type="component" value="Unplaced"/>
</dbReference>
<keyword evidence="2" id="KW-1185">Reference proteome</keyword>
<evidence type="ECO:0000313" key="2">
    <source>
        <dbReference type="Proteomes" id="UP000887577"/>
    </source>
</evidence>
<name>A0A914YB27_9BILA</name>
<accession>A0A914YB27</accession>
<feature type="transmembrane region" description="Helical" evidence="1">
    <location>
        <begin position="21"/>
        <end position="43"/>
    </location>
</feature>
<protein>
    <submittedName>
        <fullName evidence="3">Uncharacterized protein</fullName>
    </submittedName>
</protein>
<evidence type="ECO:0000256" key="1">
    <source>
        <dbReference type="SAM" id="Phobius"/>
    </source>
</evidence>
<reference evidence="3" key="1">
    <citation type="submission" date="2022-11" db="UniProtKB">
        <authorList>
            <consortium name="WormBaseParasite"/>
        </authorList>
    </citation>
    <scope>IDENTIFICATION</scope>
</reference>
<sequence length="143" mass="16569">MRLFWIIGIDEFDTSFCGARLSNRFLCALLGGFQLAVVICSFFQHMWSFKEYRHIFNCHSDINITAATWSQQFLAYDIIIFDFGLMHRILGTTECVANYLDGGYMRCAWCIEQASALILLIVVLFCIPRPVWLLWPGRCYISS</sequence>
<keyword evidence="1" id="KW-0812">Transmembrane</keyword>
<dbReference type="PANTHER" id="PTHR40288">
    <property type="entry name" value="PROTEIN CBG16535-RELATED"/>
    <property type="match status" value="1"/>
</dbReference>